<feature type="coiled-coil region" evidence="3">
    <location>
        <begin position="163"/>
        <end position="190"/>
    </location>
</feature>
<dbReference type="PANTHER" id="PTHR19212">
    <property type="entry name" value="LEUCINE RICH REPEAT IN FLII INTERACTING PROTEIN"/>
    <property type="match status" value="1"/>
</dbReference>
<proteinExistence type="inferred from homology"/>
<keyword evidence="2 3" id="KW-0175">Coiled coil</keyword>
<evidence type="ECO:0000313" key="5">
    <source>
        <dbReference type="EMBL" id="CAF1012917.1"/>
    </source>
</evidence>
<sequence length="640" mass="73837">MSSPNIGPGDLSTSPLTNSSARKRQTTGAPVYSPNETLNQMTREAEARHHDKYTAQKEIRAIRAKEMEKQRKEDEEKEREETNRINRAISSNNYTSTTNGSSVPKPRLYSTTTSNSRFDEPVATEDNPKELKKKLAEMDEKFKKHAMFQTQLENDNQKLIYEVDLLKDLIEEHQELIIELRRQFKEKSKELDYQKRANKDLQTDFVRLKEILKQRDALIEESGLKLYTDYEVKKSNIFKNNNINSGDNNNSVNEIKSVLPAVLLAPDTAKLLDMLGEGTIDDKLRKLFNEKQEYKEHNDRLLREIDDERQKSVQLEKKLISSMNKISDSQETSQELQEIQRQYTREINELKMKLQRVEHENIVIKQDKQRLDTQLKYLQTSFDQLDNQERRLMKEKRDAQREFRELKTKYQDALLDNKRLSDRIDSLEFYAKTNNNSSAFHNLIPSTYTTNSNSTSSTRARTPAPPSSRQRLSSTSSSLSSTNNSGINYGSTYTPSSSTTSYYEPSSYRSSSRPASRQSSVERTTSGSSNLDNYNSLVNSSFYGSTNRLSDIGSTSIRSRNSSPSRFDSSSIYGSTRNISTLPPHPTYDFRNKRETSTERSLLRNRREISQERSTPTPRTTSSVLLNKLRRSSFVDNGRF</sequence>
<dbReference type="AlphaFoldDB" id="A0A814HPH1"/>
<dbReference type="InterPro" id="IPR019139">
    <property type="entry name" value="LRRFIP1/2"/>
</dbReference>
<organism evidence="5 6">
    <name type="scientific">Brachionus calyciflorus</name>
    <dbReference type="NCBI Taxonomy" id="104777"/>
    <lineage>
        <taxon>Eukaryota</taxon>
        <taxon>Metazoa</taxon>
        <taxon>Spiralia</taxon>
        <taxon>Gnathifera</taxon>
        <taxon>Rotifera</taxon>
        <taxon>Eurotatoria</taxon>
        <taxon>Monogononta</taxon>
        <taxon>Pseudotrocha</taxon>
        <taxon>Ploima</taxon>
        <taxon>Brachionidae</taxon>
        <taxon>Brachionus</taxon>
    </lineage>
</organism>
<feature type="compositionally biased region" description="Low complexity" evidence="4">
    <location>
        <begin position="448"/>
        <end position="519"/>
    </location>
</feature>
<feature type="region of interest" description="Disordered" evidence="4">
    <location>
        <begin position="548"/>
        <end position="623"/>
    </location>
</feature>
<comment type="similarity">
    <text evidence="1">Belongs to the LRRFIP family.</text>
</comment>
<feature type="region of interest" description="Disordered" evidence="4">
    <location>
        <begin position="448"/>
        <end position="535"/>
    </location>
</feature>
<feature type="compositionally biased region" description="Polar residues" evidence="4">
    <location>
        <begin position="1"/>
        <end position="20"/>
    </location>
</feature>
<dbReference type="EMBL" id="CAJNOC010004197">
    <property type="protein sequence ID" value="CAF1012917.1"/>
    <property type="molecule type" value="Genomic_DNA"/>
</dbReference>
<evidence type="ECO:0000256" key="2">
    <source>
        <dbReference type="ARBA" id="ARBA00023054"/>
    </source>
</evidence>
<feature type="compositionally biased region" description="Polar residues" evidence="4">
    <location>
        <begin position="572"/>
        <end position="581"/>
    </location>
</feature>
<evidence type="ECO:0000256" key="3">
    <source>
        <dbReference type="SAM" id="Coils"/>
    </source>
</evidence>
<dbReference type="Gene3D" id="1.20.5.4090">
    <property type="match status" value="1"/>
</dbReference>
<feature type="region of interest" description="Disordered" evidence="4">
    <location>
        <begin position="1"/>
        <end position="129"/>
    </location>
</feature>
<gene>
    <name evidence="5" type="ORF">OXX778_LOCUS16983</name>
</gene>
<dbReference type="PANTHER" id="PTHR19212:SF0">
    <property type="entry name" value="LD07988P"/>
    <property type="match status" value="1"/>
</dbReference>
<name>A0A814HPH1_9BILA</name>
<dbReference type="GO" id="GO:0006355">
    <property type="term" value="P:regulation of DNA-templated transcription"/>
    <property type="evidence" value="ECO:0007669"/>
    <property type="project" value="InterPro"/>
</dbReference>
<feature type="compositionally biased region" description="Low complexity" evidence="4">
    <location>
        <begin position="613"/>
        <end position="623"/>
    </location>
</feature>
<feature type="compositionally biased region" description="Polar residues" evidence="4">
    <location>
        <begin position="521"/>
        <end position="535"/>
    </location>
</feature>
<feature type="compositionally biased region" description="Low complexity" evidence="4">
    <location>
        <begin position="90"/>
        <end position="102"/>
    </location>
</feature>
<reference evidence="5" key="1">
    <citation type="submission" date="2021-02" db="EMBL/GenBank/DDBJ databases">
        <authorList>
            <person name="Nowell W R."/>
        </authorList>
    </citation>
    <scope>NUCLEOTIDE SEQUENCE</scope>
    <source>
        <strain evidence="5">Ploen Becks lab</strain>
    </source>
</reference>
<evidence type="ECO:0000256" key="1">
    <source>
        <dbReference type="ARBA" id="ARBA00008275"/>
    </source>
</evidence>
<evidence type="ECO:0000313" key="6">
    <source>
        <dbReference type="Proteomes" id="UP000663879"/>
    </source>
</evidence>
<dbReference type="Pfam" id="PF09738">
    <property type="entry name" value="LRRFIP"/>
    <property type="match status" value="1"/>
</dbReference>
<evidence type="ECO:0000256" key="4">
    <source>
        <dbReference type="SAM" id="MobiDB-lite"/>
    </source>
</evidence>
<feature type="compositionally biased region" description="Basic and acidic residues" evidence="4">
    <location>
        <begin position="588"/>
        <end position="611"/>
    </location>
</feature>
<comment type="caution">
    <text evidence="5">The sequence shown here is derived from an EMBL/GenBank/DDBJ whole genome shotgun (WGS) entry which is preliminary data.</text>
</comment>
<feature type="compositionally biased region" description="Basic and acidic residues" evidence="4">
    <location>
        <begin position="43"/>
        <end position="84"/>
    </location>
</feature>
<feature type="coiled-coil region" evidence="3">
    <location>
        <begin position="284"/>
        <end position="423"/>
    </location>
</feature>
<protein>
    <submittedName>
        <fullName evidence="5">Uncharacterized protein</fullName>
    </submittedName>
</protein>
<keyword evidence="6" id="KW-1185">Reference proteome</keyword>
<dbReference type="OrthoDB" id="10028421at2759"/>
<feature type="compositionally biased region" description="Low complexity" evidence="4">
    <location>
        <begin position="554"/>
        <end position="571"/>
    </location>
</feature>
<accession>A0A814HPH1</accession>
<dbReference type="Proteomes" id="UP000663879">
    <property type="component" value="Unassembled WGS sequence"/>
</dbReference>